<keyword evidence="2" id="KW-1185">Reference proteome</keyword>
<evidence type="ECO:0000313" key="1">
    <source>
        <dbReference type="EMBL" id="OEJ24312.1"/>
    </source>
</evidence>
<gene>
    <name evidence="1" type="ORF">AS594_07215</name>
</gene>
<dbReference type="Proteomes" id="UP000095759">
    <property type="component" value="Unassembled WGS sequence"/>
</dbReference>
<comment type="caution">
    <text evidence="1">The sequence shown here is derived from an EMBL/GenBank/DDBJ whole genome shotgun (WGS) entry which is preliminary data.</text>
</comment>
<organism evidence="1 2">
    <name type="scientific">Streptomyces agglomeratus</name>
    <dbReference type="NCBI Taxonomy" id="285458"/>
    <lineage>
        <taxon>Bacteria</taxon>
        <taxon>Bacillati</taxon>
        <taxon>Actinomycetota</taxon>
        <taxon>Actinomycetes</taxon>
        <taxon>Kitasatosporales</taxon>
        <taxon>Streptomycetaceae</taxon>
        <taxon>Streptomyces</taxon>
    </lineage>
</organism>
<evidence type="ECO:0000313" key="2">
    <source>
        <dbReference type="Proteomes" id="UP000095759"/>
    </source>
</evidence>
<reference evidence="1 2" key="1">
    <citation type="submission" date="2016-08" db="EMBL/GenBank/DDBJ databases">
        <title>Complete genome sequence of Streptomyces agglomeratus strain 6-3-2, a novel anti-MRSA actinomycete isolated from Wuli of Tebit, China.</title>
        <authorList>
            <person name="Chen X."/>
        </authorList>
    </citation>
    <scope>NUCLEOTIDE SEQUENCE [LARGE SCALE GENOMIC DNA]</scope>
    <source>
        <strain evidence="1 2">6-3-2</strain>
    </source>
</reference>
<dbReference type="RefSeq" id="WP_069935039.1">
    <property type="nucleotide sequence ID" value="NZ_MEHJ01000001.1"/>
</dbReference>
<sequence>MSRYEVREQEPSALHRSYGFVDPIFVVWDTERDMRVAFGTFQDRGRAEARMARMAERESRL</sequence>
<accession>A0A1E5P463</accession>
<protein>
    <submittedName>
        <fullName evidence="1">Uncharacterized protein</fullName>
    </submittedName>
</protein>
<proteinExistence type="predicted"/>
<dbReference type="AlphaFoldDB" id="A0A1E5P463"/>
<dbReference type="EMBL" id="MEHJ01000001">
    <property type="protein sequence ID" value="OEJ24312.1"/>
    <property type="molecule type" value="Genomic_DNA"/>
</dbReference>
<name>A0A1E5P463_9ACTN</name>